<dbReference type="Gene3D" id="3.40.50.1110">
    <property type="entry name" value="SGNH hydrolase"/>
    <property type="match status" value="1"/>
</dbReference>
<dbReference type="AlphaFoldDB" id="A0A090IXE0"/>
<keyword evidence="3" id="KW-1185">Reference proteome</keyword>
<dbReference type="InterPro" id="IPR013830">
    <property type="entry name" value="SGNH_hydro"/>
</dbReference>
<dbReference type="InterPro" id="IPR036514">
    <property type="entry name" value="SGNH_hydro_sf"/>
</dbReference>
<dbReference type="EMBL" id="CCRF01000041">
    <property type="protein sequence ID" value="CEE01113.1"/>
    <property type="molecule type" value="Genomic_DNA"/>
</dbReference>
<gene>
    <name evidence="2" type="ORF">BT1A1_1281</name>
</gene>
<evidence type="ECO:0000259" key="1">
    <source>
        <dbReference type="Pfam" id="PF13472"/>
    </source>
</evidence>
<dbReference type="PANTHER" id="PTHR30383">
    <property type="entry name" value="THIOESTERASE 1/PROTEASE 1/LYSOPHOSPHOLIPASE L1"/>
    <property type="match status" value="1"/>
</dbReference>
<dbReference type="SUPFAM" id="SSF52266">
    <property type="entry name" value="SGNH hydrolase"/>
    <property type="match status" value="1"/>
</dbReference>
<organism evidence="2 3">
    <name type="scientific">Caldibacillus thermoamylovorans</name>
    <dbReference type="NCBI Taxonomy" id="35841"/>
    <lineage>
        <taxon>Bacteria</taxon>
        <taxon>Bacillati</taxon>
        <taxon>Bacillota</taxon>
        <taxon>Bacilli</taxon>
        <taxon>Bacillales</taxon>
        <taxon>Bacillaceae</taxon>
        <taxon>Caldibacillus</taxon>
    </lineage>
</organism>
<evidence type="ECO:0000313" key="2">
    <source>
        <dbReference type="EMBL" id="CEE01113.1"/>
    </source>
</evidence>
<reference evidence="2 3" key="1">
    <citation type="submission" date="2014-07" db="EMBL/GenBank/DDBJ databases">
        <authorList>
            <person name="Wibberg Daniel"/>
        </authorList>
    </citation>
    <scope>NUCLEOTIDE SEQUENCE [LARGE SCALE GENOMIC DNA]</scope>
</reference>
<protein>
    <submittedName>
        <fullName evidence="2">Putative membrane protein</fullName>
    </submittedName>
</protein>
<evidence type="ECO:0000313" key="3">
    <source>
        <dbReference type="Proteomes" id="UP000040576"/>
    </source>
</evidence>
<feature type="domain" description="SGNH hydrolase-type esterase" evidence="1">
    <location>
        <begin position="69"/>
        <end position="249"/>
    </location>
</feature>
<dbReference type="RefSeq" id="WP_034769221.1">
    <property type="nucleotide sequence ID" value="NZ_CCRF01000041.1"/>
</dbReference>
<dbReference type="InterPro" id="IPR051532">
    <property type="entry name" value="Ester_Hydrolysis_Enzymes"/>
</dbReference>
<dbReference type="Pfam" id="PF13472">
    <property type="entry name" value="Lipase_GDSL_2"/>
    <property type="match status" value="1"/>
</dbReference>
<name>A0A090IXE0_9BACI</name>
<proteinExistence type="predicted"/>
<accession>A0A090IXE0</accession>
<sequence length="259" mass="30082">MKKFFLGFIISVFVLMIFGFNKRTDFFQTNKIIPPDQVKGMKAENMDDTYLNYFQSVLETKGKLKIAVMGSSVTKGTGSSSPKMSWPSRLKTFLQERNELKYRDIQLVNYGFSGFKAEDLLKEGKADQLILEKPDFIILETCIINNYRQSSTLFETIKYIDDLVNKIKKELPGAKILIISPNPILSSNKNQVGLTYEDYQMQTTAYFQQEGLNYMNIYEEMNKLVSQNNQKLQDYLADEIHPNDQGYKVWFESLLKHLF</sequence>
<dbReference type="Proteomes" id="UP000040576">
    <property type="component" value="Unassembled WGS sequence"/>
</dbReference>
<dbReference type="CDD" id="cd00229">
    <property type="entry name" value="SGNH_hydrolase"/>
    <property type="match status" value="1"/>
</dbReference>